<proteinExistence type="predicted"/>
<evidence type="ECO:0000313" key="1">
    <source>
        <dbReference type="EMBL" id="KAH3715653.1"/>
    </source>
</evidence>
<organism evidence="1 2">
    <name type="scientific">Dreissena polymorpha</name>
    <name type="common">Zebra mussel</name>
    <name type="synonym">Mytilus polymorpha</name>
    <dbReference type="NCBI Taxonomy" id="45954"/>
    <lineage>
        <taxon>Eukaryota</taxon>
        <taxon>Metazoa</taxon>
        <taxon>Spiralia</taxon>
        <taxon>Lophotrochozoa</taxon>
        <taxon>Mollusca</taxon>
        <taxon>Bivalvia</taxon>
        <taxon>Autobranchia</taxon>
        <taxon>Heteroconchia</taxon>
        <taxon>Euheterodonta</taxon>
        <taxon>Imparidentia</taxon>
        <taxon>Neoheterodontei</taxon>
        <taxon>Myida</taxon>
        <taxon>Dreissenoidea</taxon>
        <taxon>Dreissenidae</taxon>
        <taxon>Dreissena</taxon>
    </lineage>
</organism>
<dbReference type="Proteomes" id="UP000828390">
    <property type="component" value="Unassembled WGS sequence"/>
</dbReference>
<name>A0A9D4HFD3_DREPO</name>
<sequence>MIFDRVHRIGPKGNRRTRPIVAKFHRYNDRETLIQDDLKIDTQTMIFDRVHRIGPKGNRRTRPIVAKFHRYNDRETVRQKSFDTEIKAEMTKRNIGVGVQWPQQIREARKALYPLAKEAESRKDKTRMVGNKLYINNELRHKYVNENVINISQ</sequence>
<dbReference type="EMBL" id="JAIWYP010000013">
    <property type="protein sequence ID" value="KAH3715653.1"/>
    <property type="molecule type" value="Genomic_DNA"/>
</dbReference>
<accession>A0A9D4HFD3</accession>
<protein>
    <submittedName>
        <fullName evidence="1">Uncharacterized protein</fullName>
    </submittedName>
</protein>
<comment type="caution">
    <text evidence="1">The sequence shown here is derived from an EMBL/GenBank/DDBJ whole genome shotgun (WGS) entry which is preliminary data.</text>
</comment>
<evidence type="ECO:0000313" key="2">
    <source>
        <dbReference type="Proteomes" id="UP000828390"/>
    </source>
</evidence>
<dbReference type="Gene3D" id="3.30.70.1820">
    <property type="entry name" value="L1 transposable element, RRM domain"/>
    <property type="match status" value="1"/>
</dbReference>
<reference evidence="1" key="1">
    <citation type="journal article" date="2019" name="bioRxiv">
        <title>The Genome of the Zebra Mussel, Dreissena polymorpha: A Resource for Invasive Species Research.</title>
        <authorList>
            <person name="McCartney M.A."/>
            <person name="Auch B."/>
            <person name="Kono T."/>
            <person name="Mallez S."/>
            <person name="Zhang Y."/>
            <person name="Obille A."/>
            <person name="Becker A."/>
            <person name="Abrahante J.E."/>
            <person name="Garbe J."/>
            <person name="Badalamenti J.P."/>
            <person name="Herman A."/>
            <person name="Mangelson H."/>
            <person name="Liachko I."/>
            <person name="Sullivan S."/>
            <person name="Sone E.D."/>
            <person name="Koren S."/>
            <person name="Silverstein K.A.T."/>
            <person name="Beckman K.B."/>
            <person name="Gohl D.M."/>
        </authorList>
    </citation>
    <scope>NUCLEOTIDE SEQUENCE</scope>
    <source>
        <strain evidence="1">Duluth1</strain>
        <tissue evidence="1">Whole animal</tissue>
    </source>
</reference>
<keyword evidence="2" id="KW-1185">Reference proteome</keyword>
<reference evidence="1" key="2">
    <citation type="submission" date="2020-11" db="EMBL/GenBank/DDBJ databases">
        <authorList>
            <person name="McCartney M.A."/>
            <person name="Auch B."/>
            <person name="Kono T."/>
            <person name="Mallez S."/>
            <person name="Becker A."/>
            <person name="Gohl D.M."/>
            <person name="Silverstein K.A.T."/>
            <person name="Koren S."/>
            <person name="Bechman K.B."/>
            <person name="Herman A."/>
            <person name="Abrahante J.E."/>
            <person name="Garbe J."/>
        </authorList>
    </citation>
    <scope>NUCLEOTIDE SEQUENCE</scope>
    <source>
        <strain evidence="1">Duluth1</strain>
        <tissue evidence="1">Whole animal</tissue>
    </source>
</reference>
<dbReference type="AlphaFoldDB" id="A0A9D4HFD3"/>
<gene>
    <name evidence="1" type="ORF">DPMN_058365</name>
</gene>